<dbReference type="PANTHER" id="PTHR32009:SF109">
    <property type="entry name" value="TOLL-INTERLEUKIN-RESISTANCE (TIR) DOMAIN FAMILY PROTEIN"/>
    <property type="match status" value="1"/>
</dbReference>
<evidence type="ECO:0000256" key="1">
    <source>
        <dbReference type="ARBA" id="ARBA00023027"/>
    </source>
</evidence>
<keyword evidence="4" id="KW-1185">Reference proteome</keyword>
<organism evidence="3 4">
    <name type="scientific">Lactuca virosa</name>
    <dbReference type="NCBI Taxonomy" id="75947"/>
    <lineage>
        <taxon>Eukaryota</taxon>
        <taxon>Viridiplantae</taxon>
        <taxon>Streptophyta</taxon>
        <taxon>Embryophyta</taxon>
        <taxon>Tracheophyta</taxon>
        <taxon>Spermatophyta</taxon>
        <taxon>Magnoliopsida</taxon>
        <taxon>eudicotyledons</taxon>
        <taxon>Gunneridae</taxon>
        <taxon>Pentapetalae</taxon>
        <taxon>asterids</taxon>
        <taxon>campanulids</taxon>
        <taxon>Asterales</taxon>
        <taxon>Asteraceae</taxon>
        <taxon>Cichorioideae</taxon>
        <taxon>Cichorieae</taxon>
        <taxon>Lactucinae</taxon>
        <taxon>Lactuca</taxon>
    </lineage>
</organism>
<feature type="domain" description="TIR" evidence="2">
    <location>
        <begin position="1"/>
        <end position="179"/>
    </location>
</feature>
<dbReference type="Gene3D" id="3.40.50.10140">
    <property type="entry name" value="Toll/interleukin-1 receptor homology (TIR) domain"/>
    <property type="match status" value="1"/>
</dbReference>
<dbReference type="Pfam" id="PF01582">
    <property type="entry name" value="TIR"/>
    <property type="match status" value="1"/>
</dbReference>
<evidence type="ECO:0000313" key="3">
    <source>
        <dbReference type="EMBL" id="CAH1431580.1"/>
    </source>
</evidence>
<dbReference type="Proteomes" id="UP001157418">
    <property type="component" value="Unassembled WGS sequence"/>
</dbReference>
<evidence type="ECO:0000313" key="4">
    <source>
        <dbReference type="Proteomes" id="UP001157418"/>
    </source>
</evidence>
<sequence length="179" mass="20331">MFFLALEEKILTRLLWIISTQLLNNKGSTLTRTNETLPRGESIGPSLVKAIEESEIAVIIFSENYAVSSWCLDELACIMECKDAKGQIVMPIFYDVDPSEVRKQKGKYREAFAKHELENKKKVKPWTQTFAKHELENKTKVASWRKALVDASKIAGLEPKHIANGHESRVIKEIVDTIS</sequence>
<dbReference type="GO" id="GO:0007165">
    <property type="term" value="P:signal transduction"/>
    <property type="evidence" value="ECO:0007669"/>
    <property type="project" value="InterPro"/>
</dbReference>
<dbReference type="PROSITE" id="PS50104">
    <property type="entry name" value="TIR"/>
    <property type="match status" value="1"/>
</dbReference>
<name>A0AAU9NA78_9ASTR</name>
<dbReference type="InterPro" id="IPR035897">
    <property type="entry name" value="Toll_tir_struct_dom_sf"/>
</dbReference>
<dbReference type="EMBL" id="CAKMRJ010003334">
    <property type="protein sequence ID" value="CAH1431580.1"/>
    <property type="molecule type" value="Genomic_DNA"/>
</dbReference>
<keyword evidence="1" id="KW-0520">NAD</keyword>
<evidence type="ECO:0000259" key="2">
    <source>
        <dbReference type="PROSITE" id="PS50104"/>
    </source>
</evidence>
<protein>
    <recommendedName>
        <fullName evidence="2">TIR domain-containing protein</fullName>
    </recommendedName>
</protein>
<dbReference type="SUPFAM" id="SSF52200">
    <property type="entry name" value="Toll/Interleukin receptor TIR domain"/>
    <property type="match status" value="1"/>
</dbReference>
<gene>
    <name evidence="3" type="ORF">LVIROSA_LOCUS18291</name>
</gene>
<dbReference type="AlphaFoldDB" id="A0AAU9NA78"/>
<accession>A0AAU9NA78</accession>
<dbReference type="PANTHER" id="PTHR32009">
    <property type="entry name" value="TMV RESISTANCE PROTEIN N-LIKE"/>
    <property type="match status" value="1"/>
</dbReference>
<comment type="caution">
    <text evidence="3">The sequence shown here is derived from an EMBL/GenBank/DDBJ whole genome shotgun (WGS) entry which is preliminary data.</text>
</comment>
<reference evidence="3 4" key="1">
    <citation type="submission" date="2022-01" db="EMBL/GenBank/DDBJ databases">
        <authorList>
            <person name="Xiong W."/>
            <person name="Schranz E."/>
        </authorList>
    </citation>
    <scope>NUCLEOTIDE SEQUENCE [LARGE SCALE GENOMIC DNA]</scope>
</reference>
<proteinExistence type="predicted"/>
<dbReference type="SMART" id="SM00255">
    <property type="entry name" value="TIR"/>
    <property type="match status" value="1"/>
</dbReference>
<dbReference type="InterPro" id="IPR000157">
    <property type="entry name" value="TIR_dom"/>
</dbReference>